<evidence type="ECO:0000313" key="4">
    <source>
        <dbReference type="EMBL" id="MBW7469186.1"/>
    </source>
</evidence>
<dbReference type="PANTHER" id="PTHR11941">
    <property type="entry name" value="ENOYL-COA HYDRATASE-RELATED"/>
    <property type="match status" value="1"/>
</dbReference>
<dbReference type="PANTHER" id="PTHR11941:SF54">
    <property type="entry name" value="ENOYL-COA HYDRATASE, MITOCHONDRIAL"/>
    <property type="match status" value="1"/>
</dbReference>
<name>A0ABS7CZS8_9BACT</name>
<dbReference type="EMBL" id="JAHYXK010000029">
    <property type="protein sequence ID" value="MBW7469186.1"/>
    <property type="molecule type" value="Genomic_DNA"/>
</dbReference>
<comment type="similarity">
    <text evidence="1 3">Belongs to the enoyl-CoA hydratase/isomerase family.</text>
</comment>
<dbReference type="InterPro" id="IPR018376">
    <property type="entry name" value="Enoyl-CoA_hyd/isom_CS"/>
</dbReference>
<evidence type="ECO:0000313" key="5">
    <source>
        <dbReference type="Proteomes" id="UP000813018"/>
    </source>
</evidence>
<dbReference type="PROSITE" id="PS00166">
    <property type="entry name" value="ENOYL_COA_HYDRATASE"/>
    <property type="match status" value="1"/>
</dbReference>
<dbReference type="CDD" id="cd06558">
    <property type="entry name" value="crotonase-like"/>
    <property type="match status" value="1"/>
</dbReference>
<dbReference type="Gene3D" id="1.10.12.10">
    <property type="entry name" value="Lyase 2-enoyl-coa Hydratase, Chain A, domain 2"/>
    <property type="match status" value="1"/>
</dbReference>
<dbReference type="InterPro" id="IPR001753">
    <property type="entry name" value="Enoyl-CoA_hydra/iso"/>
</dbReference>
<proteinExistence type="inferred from homology"/>
<comment type="caution">
    <text evidence="4">The sequence shown here is derived from an EMBL/GenBank/DDBJ whole genome shotgun (WGS) entry which is preliminary data.</text>
</comment>
<evidence type="ECO:0000256" key="2">
    <source>
        <dbReference type="ARBA" id="ARBA00023239"/>
    </source>
</evidence>
<dbReference type="Proteomes" id="UP000813018">
    <property type="component" value="Unassembled WGS sequence"/>
</dbReference>
<dbReference type="InterPro" id="IPR029045">
    <property type="entry name" value="ClpP/crotonase-like_dom_sf"/>
</dbReference>
<evidence type="ECO:0000256" key="3">
    <source>
        <dbReference type="RuleBase" id="RU003707"/>
    </source>
</evidence>
<evidence type="ECO:0000256" key="1">
    <source>
        <dbReference type="ARBA" id="ARBA00005254"/>
    </source>
</evidence>
<dbReference type="Gene3D" id="3.90.226.10">
    <property type="entry name" value="2-enoyl-CoA Hydratase, Chain A, domain 1"/>
    <property type="match status" value="1"/>
</dbReference>
<organism evidence="4 5">
    <name type="scientific">Pontibacter aydingkolensis</name>
    <dbReference type="NCBI Taxonomy" id="1911536"/>
    <lineage>
        <taxon>Bacteria</taxon>
        <taxon>Pseudomonadati</taxon>
        <taxon>Bacteroidota</taxon>
        <taxon>Cytophagia</taxon>
        <taxon>Cytophagales</taxon>
        <taxon>Hymenobacteraceae</taxon>
        <taxon>Pontibacter</taxon>
    </lineage>
</organism>
<protein>
    <submittedName>
        <fullName evidence="4">Enoyl-CoA hydratase/isomerase family protein</fullName>
    </submittedName>
</protein>
<gene>
    <name evidence="4" type="ORF">K0O23_19090</name>
</gene>
<keyword evidence="2" id="KW-0456">Lyase</keyword>
<dbReference type="InterPro" id="IPR014748">
    <property type="entry name" value="Enoyl-CoA_hydra_C"/>
</dbReference>
<reference evidence="4 5" key="1">
    <citation type="journal article" date="2016" name="Int. J. Syst. Evol. Microbiol.">
        <title>Pontibacter aydingkolensis sp. nov., isolated from soil of a salt lake.</title>
        <authorList>
            <person name="Osman G."/>
            <person name="Zhang T."/>
            <person name="Lou K."/>
            <person name="Gao Y."/>
            <person name="Chang W."/>
            <person name="Lin Q."/>
            <person name="Yang H.M."/>
            <person name="Huo X.D."/>
            <person name="Wang N."/>
        </authorList>
    </citation>
    <scope>NUCLEOTIDE SEQUENCE [LARGE SCALE GENOMIC DNA]</scope>
    <source>
        <strain evidence="4 5">KACC 19255</strain>
    </source>
</reference>
<dbReference type="RefSeq" id="WP_219879059.1">
    <property type="nucleotide sequence ID" value="NZ_JAHYXK010000029.1"/>
</dbReference>
<dbReference type="Pfam" id="PF00378">
    <property type="entry name" value="ECH_1"/>
    <property type="match status" value="1"/>
</dbReference>
<accession>A0ABS7CZS8</accession>
<dbReference type="SUPFAM" id="SSF52096">
    <property type="entry name" value="ClpP/crotonase"/>
    <property type="match status" value="1"/>
</dbReference>
<keyword evidence="5" id="KW-1185">Reference proteome</keyword>
<sequence length="257" mass="28133">MEFILVTPQAQPHVALIQLNRPKELNALNLQLMGELRDALKELDENDEVRAIIITGNARAFAAGADIKQMAGKTAIDMLNIDQFSTWDQIRKTKKPIIAAVSGFALGGGCELAMTCDMIVASETAQFGQPEIKIGVMPGAGGTQRLTKAIGKAKAMGMVLTGKFMSADEAEKHGLVNRVVPVELYLDEAFKLATEVAQMSPVAAKLAKEAVNRSFETNLDEGLYFERKNFYLCFASEDQTEGMNAFVEKRKPEFKGR</sequence>